<reference evidence="4" key="1">
    <citation type="journal article" date="2021" name="Nat. Commun.">
        <title>Genetic determinants of endophytism in the Arabidopsis root mycobiome.</title>
        <authorList>
            <person name="Mesny F."/>
            <person name="Miyauchi S."/>
            <person name="Thiergart T."/>
            <person name="Pickel B."/>
            <person name="Atanasova L."/>
            <person name="Karlsson M."/>
            <person name="Huettel B."/>
            <person name="Barry K.W."/>
            <person name="Haridas S."/>
            <person name="Chen C."/>
            <person name="Bauer D."/>
            <person name="Andreopoulos W."/>
            <person name="Pangilinan J."/>
            <person name="LaButti K."/>
            <person name="Riley R."/>
            <person name="Lipzen A."/>
            <person name="Clum A."/>
            <person name="Drula E."/>
            <person name="Henrissat B."/>
            <person name="Kohler A."/>
            <person name="Grigoriev I.V."/>
            <person name="Martin F.M."/>
            <person name="Hacquard S."/>
        </authorList>
    </citation>
    <scope>NUCLEOTIDE SEQUENCE</scope>
    <source>
        <strain evidence="4">MPI-CAGE-CH-0230</strain>
    </source>
</reference>
<dbReference type="InterPro" id="IPR036770">
    <property type="entry name" value="Ankyrin_rpt-contain_sf"/>
</dbReference>
<dbReference type="GeneID" id="70185494"/>
<organism evidence="4 5">
    <name type="scientific">Microdochium trichocladiopsis</name>
    <dbReference type="NCBI Taxonomy" id="1682393"/>
    <lineage>
        <taxon>Eukaryota</taxon>
        <taxon>Fungi</taxon>
        <taxon>Dikarya</taxon>
        <taxon>Ascomycota</taxon>
        <taxon>Pezizomycotina</taxon>
        <taxon>Sordariomycetes</taxon>
        <taxon>Xylariomycetidae</taxon>
        <taxon>Xylariales</taxon>
        <taxon>Microdochiaceae</taxon>
        <taxon>Microdochium</taxon>
    </lineage>
</organism>
<evidence type="ECO:0000256" key="2">
    <source>
        <dbReference type="ARBA" id="ARBA00023043"/>
    </source>
</evidence>
<dbReference type="Gene3D" id="1.25.40.20">
    <property type="entry name" value="Ankyrin repeat-containing domain"/>
    <property type="match status" value="3"/>
</dbReference>
<evidence type="ECO:0000313" key="5">
    <source>
        <dbReference type="Proteomes" id="UP000756346"/>
    </source>
</evidence>
<evidence type="ECO:0000256" key="3">
    <source>
        <dbReference type="PROSITE-ProRule" id="PRU00023"/>
    </source>
</evidence>
<accession>A0A9P9BKW5</accession>
<dbReference type="PANTHER" id="PTHR24173">
    <property type="entry name" value="ANKYRIN REPEAT CONTAINING"/>
    <property type="match status" value="1"/>
</dbReference>
<evidence type="ECO:0000313" key="4">
    <source>
        <dbReference type="EMBL" id="KAH7012078.1"/>
    </source>
</evidence>
<dbReference type="PROSITE" id="PS50297">
    <property type="entry name" value="ANK_REP_REGION"/>
    <property type="match status" value="1"/>
</dbReference>
<dbReference type="SUPFAM" id="SSF48403">
    <property type="entry name" value="Ankyrin repeat"/>
    <property type="match status" value="1"/>
</dbReference>
<protein>
    <submittedName>
        <fullName evidence="4">Ankyrin repeat-containing domain protein</fullName>
    </submittedName>
</protein>
<dbReference type="PROSITE" id="PS50088">
    <property type="entry name" value="ANK_REPEAT"/>
    <property type="match status" value="1"/>
</dbReference>
<sequence length="473" mass="52510">MTLGLLSLPSELLHLIVKFLDRYKDISALCRAHRSLHPYLYQHDARYGGAYALFYGALTDNEAIITTSLRNGAGVNTLLAEPVYAKLRQRLGENNKFFYAMRGSGKYTALICAVICNHYDAAKLLLDNDSSVDCYINKRHSTPLHLAARFGHASIVELLLRSSQCDYSTFLNGEVSGYCTPLYFAISELNVGACRALLEHGAVAELQRGGHEDDSWRLMLDCIAVADDASFQGLVELLGKYQDWETSRVSPQALLCAAARKGNLEKVRWLLDQGLVRVDNQEGHVGHNSEVSTLLIEVAFTDKVEVMRYLLEAGADARKQREDGWTALMEAAEMHNRRTVVLLLQWDRGLINMTTENDETALHVALGSRWRTNSGSFMAVIKAMIEHGADLELQTSQGLTPLLTLLQRPHSKTECQLLRYLLDANADATAKCNRGETALYYADSVECSSCAELLSSAIKQRSRELKADSVTGV</sequence>
<dbReference type="AlphaFoldDB" id="A0A9P9BKW5"/>
<dbReference type="SMART" id="SM00248">
    <property type="entry name" value="ANK"/>
    <property type="match status" value="8"/>
</dbReference>
<gene>
    <name evidence="4" type="ORF">B0I36DRAFT_340492</name>
</gene>
<feature type="repeat" description="ANK" evidence="3">
    <location>
        <begin position="139"/>
        <end position="161"/>
    </location>
</feature>
<dbReference type="Proteomes" id="UP000756346">
    <property type="component" value="Unassembled WGS sequence"/>
</dbReference>
<dbReference type="Pfam" id="PF12796">
    <property type="entry name" value="Ank_2"/>
    <property type="match status" value="3"/>
</dbReference>
<dbReference type="OrthoDB" id="823504at2759"/>
<evidence type="ECO:0000256" key="1">
    <source>
        <dbReference type="ARBA" id="ARBA00022737"/>
    </source>
</evidence>
<keyword evidence="1" id="KW-0677">Repeat</keyword>
<dbReference type="PANTHER" id="PTHR24173:SF74">
    <property type="entry name" value="ANKYRIN REPEAT DOMAIN-CONTAINING PROTEIN 16"/>
    <property type="match status" value="1"/>
</dbReference>
<name>A0A9P9BKW5_9PEZI</name>
<proteinExistence type="predicted"/>
<comment type="caution">
    <text evidence="4">The sequence shown here is derived from an EMBL/GenBank/DDBJ whole genome shotgun (WGS) entry which is preliminary data.</text>
</comment>
<keyword evidence="2 3" id="KW-0040">ANK repeat</keyword>
<dbReference type="EMBL" id="JAGTJQ010000015">
    <property type="protein sequence ID" value="KAH7012078.1"/>
    <property type="molecule type" value="Genomic_DNA"/>
</dbReference>
<dbReference type="RefSeq" id="XP_046004454.1">
    <property type="nucleotide sequence ID" value="XM_046155948.1"/>
</dbReference>
<dbReference type="InterPro" id="IPR002110">
    <property type="entry name" value="Ankyrin_rpt"/>
</dbReference>
<keyword evidence="5" id="KW-1185">Reference proteome</keyword>
<dbReference type="PRINTS" id="PR01415">
    <property type="entry name" value="ANKYRIN"/>
</dbReference>